<proteinExistence type="predicted"/>
<dbReference type="OrthoDB" id="3040861at2759"/>
<dbReference type="Pfam" id="PF20231">
    <property type="entry name" value="DUF6589"/>
    <property type="match status" value="1"/>
</dbReference>
<evidence type="ECO:0000259" key="1">
    <source>
        <dbReference type="Pfam" id="PF20231"/>
    </source>
</evidence>
<reference evidence="2 3" key="1">
    <citation type="journal article" date="2019" name="Nat. Ecol. Evol.">
        <title>Megaphylogeny resolves global patterns of mushroom evolution.</title>
        <authorList>
            <person name="Varga T."/>
            <person name="Krizsan K."/>
            <person name="Foldi C."/>
            <person name="Dima B."/>
            <person name="Sanchez-Garcia M."/>
            <person name="Sanchez-Ramirez S."/>
            <person name="Szollosi G.J."/>
            <person name="Szarkandi J.G."/>
            <person name="Papp V."/>
            <person name="Albert L."/>
            <person name="Andreopoulos W."/>
            <person name="Angelini C."/>
            <person name="Antonin V."/>
            <person name="Barry K.W."/>
            <person name="Bougher N.L."/>
            <person name="Buchanan P."/>
            <person name="Buyck B."/>
            <person name="Bense V."/>
            <person name="Catcheside P."/>
            <person name="Chovatia M."/>
            <person name="Cooper J."/>
            <person name="Damon W."/>
            <person name="Desjardin D."/>
            <person name="Finy P."/>
            <person name="Geml J."/>
            <person name="Haridas S."/>
            <person name="Hughes K."/>
            <person name="Justo A."/>
            <person name="Karasinski D."/>
            <person name="Kautmanova I."/>
            <person name="Kiss B."/>
            <person name="Kocsube S."/>
            <person name="Kotiranta H."/>
            <person name="LaButti K.M."/>
            <person name="Lechner B.E."/>
            <person name="Liimatainen K."/>
            <person name="Lipzen A."/>
            <person name="Lukacs Z."/>
            <person name="Mihaltcheva S."/>
            <person name="Morgado L.N."/>
            <person name="Niskanen T."/>
            <person name="Noordeloos M.E."/>
            <person name="Ohm R.A."/>
            <person name="Ortiz-Santana B."/>
            <person name="Ovrebo C."/>
            <person name="Racz N."/>
            <person name="Riley R."/>
            <person name="Savchenko A."/>
            <person name="Shiryaev A."/>
            <person name="Soop K."/>
            <person name="Spirin V."/>
            <person name="Szebenyi C."/>
            <person name="Tomsovsky M."/>
            <person name="Tulloss R.E."/>
            <person name="Uehling J."/>
            <person name="Grigoriev I.V."/>
            <person name="Vagvolgyi C."/>
            <person name="Papp T."/>
            <person name="Martin F.M."/>
            <person name="Miettinen O."/>
            <person name="Hibbett D.S."/>
            <person name="Nagy L.G."/>
        </authorList>
    </citation>
    <scope>NUCLEOTIDE SEQUENCE [LARGE SCALE GENOMIC DNA]</scope>
    <source>
        <strain evidence="2 3">CBS 121175</strain>
    </source>
</reference>
<feature type="domain" description="DUF6589" evidence="1">
    <location>
        <begin position="93"/>
        <end position="224"/>
    </location>
</feature>
<keyword evidence="3" id="KW-1185">Reference proteome</keyword>
<dbReference type="InterPro" id="IPR046496">
    <property type="entry name" value="DUF6589"/>
</dbReference>
<evidence type="ECO:0000313" key="3">
    <source>
        <dbReference type="Proteomes" id="UP000307440"/>
    </source>
</evidence>
<dbReference type="Proteomes" id="UP000307440">
    <property type="component" value="Unassembled WGS sequence"/>
</dbReference>
<evidence type="ECO:0000313" key="2">
    <source>
        <dbReference type="EMBL" id="TFK17715.1"/>
    </source>
</evidence>
<dbReference type="EMBL" id="ML210471">
    <property type="protein sequence ID" value="TFK17715.1"/>
    <property type="molecule type" value="Genomic_DNA"/>
</dbReference>
<name>A0A5C3KCA8_COPMA</name>
<accession>A0A5C3KCA8</accession>
<dbReference type="AlphaFoldDB" id="A0A5C3KCA8"/>
<gene>
    <name evidence="2" type="ORF">FA15DRAFT_710522</name>
</gene>
<protein>
    <recommendedName>
        <fullName evidence="1">DUF6589 domain-containing protein</fullName>
    </recommendedName>
</protein>
<organism evidence="2 3">
    <name type="scientific">Coprinopsis marcescibilis</name>
    <name type="common">Agaric fungus</name>
    <name type="synonym">Psathyrella marcescibilis</name>
    <dbReference type="NCBI Taxonomy" id="230819"/>
    <lineage>
        <taxon>Eukaryota</taxon>
        <taxon>Fungi</taxon>
        <taxon>Dikarya</taxon>
        <taxon>Basidiomycota</taxon>
        <taxon>Agaricomycotina</taxon>
        <taxon>Agaricomycetes</taxon>
        <taxon>Agaricomycetidae</taxon>
        <taxon>Agaricales</taxon>
        <taxon>Agaricineae</taxon>
        <taxon>Psathyrellaceae</taxon>
        <taxon>Coprinopsis</taxon>
    </lineage>
</organism>
<sequence>MGMLNQAGLSVSYQLILSTVEVLGAWSGKTAAEVANGPHTYCYDNFNTSTSIHVEQTLNTHLKVQSRTLLVICPLPNAKPEDMDFKKLAKQEAKAPPLALHDLQPSLASILTYNCQTTVHIVKVLTQNVASFTKYAGNQQLSHIPCQSLPAGQKTKYNPLPVVIIKEALMKDNLMVHEENYIAQLKKDLAKLSKCTIPMINDQLSNSHIHSSQILCKNDVTPYTCILIQDICTKSLD</sequence>